<keyword evidence="1" id="KW-1133">Transmembrane helix</keyword>
<evidence type="ECO:0000313" key="3">
    <source>
        <dbReference type="Proteomes" id="UP000320888"/>
    </source>
</evidence>
<keyword evidence="1" id="KW-0472">Membrane</keyword>
<feature type="transmembrane region" description="Helical" evidence="1">
    <location>
        <begin position="216"/>
        <end position="236"/>
    </location>
</feature>
<gene>
    <name evidence="2" type="ORF">FNZ23_09380</name>
</gene>
<keyword evidence="1" id="KW-0812">Transmembrane</keyword>
<protein>
    <submittedName>
        <fullName evidence="2">ABC transporter ATP-binding protein</fullName>
    </submittedName>
</protein>
<name>A0A553ZM40_9ACTN</name>
<feature type="transmembrane region" description="Helical" evidence="1">
    <location>
        <begin position="45"/>
        <end position="61"/>
    </location>
</feature>
<sequence length="241" mass="24413">MTDRTVALVAVVSLLASLVPALLLARHGAAPLSRVLSGWPRQLPFPPAALGAGLVGSLAFGQEFRFPALAHERGAVPRRLGLLVAKLVVSGVCALALGVAVLLADEAAVRLLFGADGLGGLPDIPVFVVGWAGLLVGCAWAGVLAAGLFRSTAMGLAAVLAVPVLVVPALRYVLAEQAGRSLAGLAARLQASGPVRWPSGIDHGASVVVRWVTQPVGGALALSVAALVCAYGLTALRSRVR</sequence>
<keyword evidence="3" id="KW-1185">Reference proteome</keyword>
<dbReference type="EMBL" id="VKLS01000074">
    <property type="protein sequence ID" value="TSB42551.1"/>
    <property type="molecule type" value="Genomic_DNA"/>
</dbReference>
<evidence type="ECO:0000313" key="2">
    <source>
        <dbReference type="EMBL" id="TSB42551.1"/>
    </source>
</evidence>
<dbReference type="AlphaFoldDB" id="A0A553ZM40"/>
<dbReference type="OrthoDB" id="4302329at2"/>
<dbReference type="GO" id="GO:0005524">
    <property type="term" value="F:ATP binding"/>
    <property type="evidence" value="ECO:0007669"/>
    <property type="project" value="UniProtKB-KW"/>
</dbReference>
<keyword evidence="2" id="KW-0067">ATP-binding</keyword>
<reference evidence="2 3" key="1">
    <citation type="submission" date="2019-07" db="EMBL/GenBank/DDBJ databases">
        <title>Draft genome for Streptomyces benahoarensis MZ03-48.</title>
        <authorList>
            <person name="Gonzalez-Pimentel J.L."/>
        </authorList>
    </citation>
    <scope>NUCLEOTIDE SEQUENCE [LARGE SCALE GENOMIC DNA]</scope>
    <source>
        <strain evidence="2 3">MZ03-48</strain>
    </source>
</reference>
<dbReference type="Proteomes" id="UP000320888">
    <property type="component" value="Unassembled WGS sequence"/>
</dbReference>
<feature type="transmembrane region" description="Helical" evidence="1">
    <location>
        <begin position="124"/>
        <end position="149"/>
    </location>
</feature>
<feature type="transmembrane region" description="Helical" evidence="1">
    <location>
        <begin position="82"/>
        <end position="104"/>
    </location>
</feature>
<dbReference type="RefSeq" id="WP_143940999.1">
    <property type="nucleotide sequence ID" value="NZ_VKLS01000074.1"/>
</dbReference>
<feature type="transmembrane region" description="Helical" evidence="1">
    <location>
        <begin position="156"/>
        <end position="174"/>
    </location>
</feature>
<proteinExistence type="predicted"/>
<accession>A0A553ZM40</accession>
<evidence type="ECO:0000256" key="1">
    <source>
        <dbReference type="SAM" id="Phobius"/>
    </source>
</evidence>
<comment type="caution">
    <text evidence="2">The sequence shown here is derived from an EMBL/GenBank/DDBJ whole genome shotgun (WGS) entry which is preliminary data.</text>
</comment>
<keyword evidence="2" id="KW-0547">Nucleotide-binding</keyword>
<organism evidence="2 3">
    <name type="scientific">Streptomyces benahoarensis</name>
    <dbReference type="NCBI Taxonomy" id="2595054"/>
    <lineage>
        <taxon>Bacteria</taxon>
        <taxon>Bacillati</taxon>
        <taxon>Actinomycetota</taxon>
        <taxon>Actinomycetes</taxon>
        <taxon>Kitasatosporales</taxon>
        <taxon>Streptomycetaceae</taxon>
        <taxon>Streptomyces</taxon>
    </lineage>
</organism>